<sequence length="129" mass="14962">FVRIPKYFEITNFIWFTNLRFLLFSYFVLQTFSICASCNFSKLLALCSIFCSFGLFISGFILTVSLTQVIWLFLSFLQRHLANEAKRRLKNRTRQIAGDGMMDEILAGLISEPLQAEVHPRRARAPDEN</sequence>
<dbReference type="AlphaFoldDB" id="A0A8S9YPG5"/>
<evidence type="ECO:0000313" key="2">
    <source>
        <dbReference type="EMBL" id="KAF7254991.1"/>
    </source>
</evidence>
<dbReference type="EMBL" id="JTDE01004427">
    <property type="protein sequence ID" value="KAF7254991.1"/>
    <property type="molecule type" value="Genomic_DNA"/>
</dbReference>
<reference evidence="2" key="1">
    <citation type="submission" date="2019-07" db="EMBL/GenBank/DDBJ databases">
        <title>Annotation for the trematode Paragonimus miyazaki's.</title>
        <authorList>
            <person name="Choi Y.-J."/>
        </authorList>
    </citation>
    <scope>NUCLEOTIDE SEQUENCE</scope>
    <source>
        <strain evidence="2">Japan</strain>
    </source>
</reference>
<feature type="transmembrane region" description="Helical" evidence="1">
    <location>
        <begin position="13"/>
        <end position="36"/>
    </location>
</feature>
<gene>
    <name evidence="2" type="ORF">EG68_09655</name>
</gene>
<keyword evidence="3" id="KW-1185">Reference proteome</keyword>
<evidence type="ECO:0000313" key="3">
    <source>
        <dbReference type="Proteomes" id="UP000822476"/>
    </source>
</evidence>
<name>A0A8S9YPG5_9TREM</name>
<proteinExistence type="predicted"/>
<evidence type="ECO:0000256" key="1">
    <source>
        <dbReference type="SAM" id="Phobius"/>
    </source>
</evidence>
<organism evidence="2 3">
    <name type="scientific">Paragonimus skrjabini miyazakii</name>
    <dbReference type="NCBI Taxonomy" id="59628"/>
    <lineage>
        <taxon>Eukaryota</taxon>
        <taxon>Metazoa</taxon>
        <taxon>Spiralia</taxon>
        <taxon>Lophotrochozoa</taxon>
        <taxon>Platyhelminthes</taxon>
        <taxon>Trematoda</taxon>
        <taxon>Digenea</taxon>
        <taxon>Plagiorchiida</taxon>
        <taxon>Troglotremata</taxon>
        <taxon>Troglotrematidae</taxon>
        <taxon>Paragonimus</taxon>
    </lineage>
</organism>
<keyword evidence="1" id="KW-0812">Transmembrane</keyword>
<accession>A0A8S9YPG5</accession>
<comment type="caution">
    <text evidence="2">The sequence shown here is derived from an EMBL/GenBank/DDBJ whole genome shotgun (WGS) entry which is preliminary data.</text>
</comment>
<feature type="transmembrane region" description="Helical" evidence="1">
    <location>
        <begin position="43"/>
        <end position="74"/>
    </location>
</feature>
<dbReference type="Proteomes" id="UP000822476">
    <property type="component" value="Unassembled WGS sequence"/>
</dbReference>
<keyword evidence="1" id="KW-0472">Membrane</keyword>
<keyword evidence="1" id="KW-1133">Transmembrane helix</keyword>
<protein>
    <submittedName>
        <fullName evidence="2">Uncharacterized protein</fullName>
    </submittedName>
</protein>
<feature type="non-terminal residue" evidence="2">
    <location>
        <position position="129"/>
    </location>
</feature>